<dbReference type="InterPro" id="IPR002491">
    <property type="entry name" value="ABC_transptr_periplasmic_BD"/>
</dbReference>
<name>A0A7X0H8S7_9BACT</name>
<evidence type="ECO:0000313" key="3">
    <source>
        <dbReference type="Proteomes" id="UP000541810"/>
    </source>
</evidence>
<dbReference type="PANTHER" id="PTHR30535:SF4">
    <property type="entry name" value="HEMIN-BINDING PERIPLASMIC PROTEIN HMUT"/>
    <property type="match status" value="1"/>
</dbReference>
<accession>A0A7X0H8S7</accession>
<dbReference type="PANTHER" id="PTHR30535">
    <property type="entry name" value="VITAMIN B12-BINDING PROTEIN"/>
    <property type="match status" value="1"/>
</dbReference>
<keyword evidence="3" id="KW-1185">Reference proteome</keyword>
<dbReference type="PROSITE" id="PS51257">
    <property type="entry name" value="PROKAR_LIPOPROTEIN"/>
    <property type="match status" value="1"/>
</dbReference>
<dbReference type="EMBL" id="JACHGY010000001">
    <property type="protein sequence ID" value="MBB6431233.1"/>
    <property type="molecule type" value="Genomic_DNA"/>
</dbReference>
<gene>
    <name evidence="2" type="ORF">HNQ40_003039</name>
</gene>
<dbReference type="RefSeq" id="WP_184678717.1">
    <property type="nucleotide sequence ID" value="NZ_JACHGY010000001.1"/>
</dbReference>
<sequence>MHNPTRRGFLAGWLFLLVSLGLMSCGEPREAGFSDDQLRIVSLAPAITHTLNEIGLRDAIVAVGEGDELAALGTPSLGRYVDLDLERLATLAPTHVLAMTGQAGLPEGVNRMAGQGRFVLVDLAYPGGVESSIGFIDEVGAAIDREDRTSPLTQGMRERLAAIAELTAERERPRALMVFNLERVMASGPNTVNDALLQIAGGENAASEATVTAPVYDREALRALAPEVIFLLMPGEPPLDGADDPRLSGLRGLGIPAVENERVYLLNDPAVLIPGPSMVYTAVSMAVALHPDLAEPIAEVFRDHP</sequence>
<reference evidence="2 3" key="1">
    <citation type="submission" date="2020-08" db="EMBL/GenBank/DDBJ databases">
        <title>Genomic Encyclopedia of Type Strains, Phase IV (KMG-IV): sequencing the most valuable type-strain genomes for metagenomic binning, comparative biology and taxonomic classification.</title>
        <authorList>
            <person name="Goeker M."/>
        </authorList>
    </citation>
    <scope>NUCLEOTIDE SEQUENCE [LARGE SCALE GENOMIC DNA]</scope>
    <source>
        <strain evidence="2 3">DSM 103725</strain>
    </source>
</reference>
<dbReference type="AlphaFoldDB" id="A0A7X0H8S7"/>
<dbReference type="Pfam" id="PF01497">
    <property type="entry name" value="Peripla_BP_2"/>
    <property type="match status" value="1"/>
</dbReference>
<organism evidence="2 3">
    <name type="scientific">Algisphaera agarilytica</name>
    <dbReference type="NCBI Taxonomy" id="1385975"/>
    <lineage>
        <taxon>Bacteria</taxon>
        <taxon>Pseudomonadati</taxon>
        <taxon>Planctomycetota</taxon>
        <taxon>Phycisphaerae</taxon>
        <taxon>Phycisphaerales</taxon>
        <taxon>Phycisphaeraceae</taxon>
        <taxon>Algisphaera</taxon>
    </lineage>
</organism>
<dbReference type="SUPFAM" id="SSF53807">
    <property type="entry name" value="Helical backbone' metal receptor"/>
    <property type="match status" value="1"/>
</dbReference>
<dbReference type="PROSITE" id="PS50983">
    <property type="entry name" value="FE_B12_PBP"/>
    <property type="match status" value="1"/>
</dbReference>
<dbReference type="Proteomes" id="UP000541810">
    <property type="component" value="Unassembled WGS sequence"/>
</dbReference>
<protein>
    <submittedName>
        <fullName evidence="2">ABC-type Fe3+-hydroxamate transport system substrate-binding protein</fullName>
    </submittedName>
</protein>
<proteinExistence type="predicted"/>
<dbReference type="InterPro" id="IPR050902">
    <property type="entry name" value="ABC_Transporter_SBP"/>
</dbReference>
<evidence type="ECO:0000313" key="2">
    <source>
        <dbReference type="EMBL" id="MBB6431233.1"/>
    </source>
</evidence>
<feature type="domain" description="Fe/B12 periplasmic-binding" evidence="1">
    <location>
        <begin position="39"/>
        <end position="297"/>
    </location>
</feature>
<dbReference type="Gene3D" id="3.40.50.1980">
    <property type="entry name" value="Nitrogenase molybdenum iron protein domain"/>
    <property type="match status" value="2"/>
</dbReference>
<evidence type="ECO:0000259" key="1">
    <source>
        <dbReference type="PROSITE" id="PS50983"/>
    </source>
</evidence>
<comment type="caution">
    <text evidence="2">The sequence shown here is derived from an EMBL/GenBank/DDBJ whole genome shotgun (WGS) entry which is preliminary data.</text>
</comment>